<dbReference type="AlphaFoldDB" id="A0A5D2BDR9"/>
<evidence type="ECO:0000313" key="2">
    <source>
        <dbReference type="Proteomes" id="UP000323506"/>
    </source>
</evidence>
<organism evidence="1 2">
    <name type="scientific">Gossypium darwinii</name>
    <name type="common">Darwin's cotton</name>
    <name type="synonym">Gossypium barbadense var. darwinii</name>
    <dbReference type="NCBI Taxonomy" id="34276"/>
    <lineage>
        <taxon>Eukaryota</taxon>
        <taxon>Viridiplantae</taxon>
        <taxon>Streptophyta</taxon>
        <taxon>Embryophyta</taxon>
        <taxon>Tracheophyta</taxon>
        <taxon>Spermatophyta</taxon>
        <taxon>Magnoliopsida</taxon>
        <taxon>eudicotyledons</taxon>
        <taxon>Gunneridae</taxon>
        <taxon>Pentapetalae</taxon>
        <taxon>rosids</taxon>
        <taxon>malvids</taxon>
        <taxon>Malvales</taxon>
        <taxon>Malvaceae</taxon>
        <taxon>Malvoideae</taxon>
        <taxon>Gossypium</taxon>
    </lineage>
</organism>
<proteinExistence type="predicted"/>
<keyword evidence="2" id="KW-1185">Reference proteome</keyword>
<evidence type="ECO:0000313" key="1">
    <source>
        <dbReference type="EMBL" id="TYG54650.1"/>
    </source>
</evidence>
<protein>
    <submittedName>
        <fullName evidence="1">Uncharacterized protein</fullName>
    </submittedName>
</protein>
<accession>A0A5D2BDR9</accession>
<gene>
    <name evidence="1" type="ORF">ES288_D09G207300v1</name>
</gene>
<sequence>MHFVFRSDIPTCSFEHNFISPYLLEKFKKFEQEEPTCSVEHKFAIVDGSSATAHDIEGFCLGKLAHRLIVLIV</sequence>
<dbReference type="Proteomes" id="UP000323506">
    <property type="component" value="Chromosome D09"/>
</dbReference>
<dbReference type="EMBL" id="CM017709">
    <property type="protein sequence ID" value="TYG54650.1"/>
    <property type="molecule type" value="Genomic_DNA"/>
</dbReference>
<name>A0A5D2BDR9_GOSDA</name>
<reference evidence="1 2" key="1">
    <citation type="submission" date="2019-06" db="EMBL/GenBank/DDBJ databases">
        <title>WGS assembly of Gossypium darwinii.</title>
        <authorList>
            <person name="Chen Z.J."/>
            <person name="Sreedasyam A."/>
            <person name="Ando A."/>
            <person name="Song Q."/>
            <person name="De L."/>
            <person name="Hulse-Kemp A."/>
            <person name="Ding M."/>
            <person name="Ye W."/>
            <person name="Kirkbride R."/>
            <person name="Jenkins J."/>
            <person name="Plott C."/>
            <person name="Lovell J."/>
            <person name="Lin Y.-M."/>
            <person name="Vaughn R."/>
            <person name="Liu B."/>
            <person name="Li W."/>
            <person name="Simpson S."/>
            <person name="Scheffler B."/>
            <person name="Saski C."/>
            <person name="Grover C."/>
            <person name="Hu G."/>
            <person name="Conover J."/>
            <person name="Carlson J."/>
            <person name="Shu S."/>
            <person name="Boston L."/>
            <person name="Williams M."/>
            <person name="Peterson D."/>
            <person name="Mcgee K."/>
            <person name="Jones D."/>
            <person name="Wendel J."/>
            <person name="Stelly D."/>
            <person name="Grimwood J."/>
            <person name="Schmutz J."/>
        </authorList>
    </citation>
    <scope>NUCLEOTIDE SEQUENCE [LARGE SCALE GENOMIC DNA]</scope>
    <source>
        <strain evidence="1">1808015.09</strain>
    </source>
</reference>